<dbReference type="Gene3D" id="3.40.50.360">
    <property type="match status" value="1"/>
</dbReference>
<feature type="domain" description="NADPH-dependent FMN reductase-like" evidence="4">
    <location>
        <begin position="7"/>
        <end position="95"/>
    </location>
</feature>
<dbReference type="SUPFAM" id="SSF52218">
    <property type="entry name" value="Flavoproteins"/>
    <property type="match status" value="1"/>
</dbReference>
<dbReference type="AlphaFoldDB" id="A0A0R2DCM9"/>
<dbReference type="InterPro" id="IPR005025">
    <property type="entry name" value="FMN_Rdtase-like_dom"/>
</dbReference>
<keyword evidence="3" id="KW-0812">Transmembrane</keyword>
<accession>A0A0R2DCM9</accession>
<dbReference type="PANTHER" id="PTHR43278">
    <property type="entry name" value="NAD(P)H-DEPENDENT FMN-CONTAINING OXIDOREDUCTASE YWQN-RELATED"/>
    <property type="match status" value="1"/>
</dbReference>
<sequence>MFYLQYLALLGSHEQSGITAQYLAAVLAELPADATVETVFLRDYDIYPDTKEQSCPALDKIEAKMAAADLWIICAPTYWGGMAGVMKQFFDCMRFRLVRMNSIGDTLPGRYQNKHYLSMTTCFISSLDNFFTGITDQTFVTIDRIMTGAGLIKVGEFVGTGTWGTQAPRPNKLAECQRLGRRIIHRPRKDDNTVKRYIELFAMIAVMALITMGLQAWWFGVFAAGKFWLTYATFVVIFYVLLASILHFFTFVRHRRR</sequence>
<keyword evidence="2" id="KW-0288">FMN</keyword>
<keyword evidence="6" id="KW-1185">Reference proteome</keyword>
<dbReference type="STRING" id="1423803.FD13_GL000756"/>
<evidence type="ECO:0000256" key="1">
    <source>
        <dbReference type="ARBA" id="ARBA00022630"/>
    </source>
</evidence>
<keyword evidence="1" id="KW-0285">Flavoprotein</keyword>
<dbReference type="Proteomes" id="UP000051589">
    <property type="component" value="Unassembled WGS sequence"/>
</dbReference>
<dbReference type="InterPro" id="IPR029039">
    <property type="entry name" value="Flavoprotein-like_sf"/>
</dbReference>
<reference evidence="5 6" key="1">
    <citation type="journal article" date="2015" name="Genome Announc.">
        <title>Expanding the biotechnology potential of lactobacilli through comparative genomics of 213 strains and associated genera.</title>
        <authorList>
            <person name="Sun Z."/>
            <person name="Harris H.M."/>
            <person name="McCann A."/>
            <person name="Guo C."/>
            <person name="Argimon S."/>
            <person name="Zhang W."/>
            <person name="Yang X."/>
            <person name="Jeffery I.B."/>
            <person name="Cooney J.C."/>
            <person name="Kagawa T.F."/>
            <person name="Liu W."/>
            <person name="Song Y."/>
            <person name="Salvetti E."/>
            <person name="Wrobel A."/>
            <person name="Rasinkangas P."/>
            <person name="Parkhill J."/>
            <person name="Rea M.C."/>
            <person name="O'Sullivan O."/>
            <person name="Ritari J."/>
            <person name="Douillard F.P."/>
            <person name="Paul Ross R."/>
            <person name="Yang R."/>
            <person name="Briner A.E."/>
            <person name="Felis G.E."/>
            <person name="de Vos W.M."/>
            <person name="Barrangou R."/>
            <person name="Klaenhammer T.R."/>
            <person name="Caufield P.W."/>
            <person name="Cui Y."/>
            <person name="Zhang H."/>
            <person name="O'Toole P.W."/>
        </authorList>
    </citation>
    <scope>NUCLEOTIDE SEQUENCE [LARGE SCALE GENOMIC DNA]</scope>
    <source>
        <strain evidence="5 6">DSM 21775</strain>
    </source>
</reference>
<protein>
    <submittedName>
        <fullName evidence="5">Flavoprotein</fullName>
    </submittedName>
</protein>
<gene>
    <name evidence="5" type="ORF">FD13_GL000756</name>
</gene>
<comment type="caution">
    <text evidence="5">The sequence shown here is derived from an EMBL/GenBank/DDBJ whole genome shotgun (WGS) entry which is preliminary data.</text>
</comment>
<evidence type="ECO:0000313" key="6">
    <source>
        <dbReference type="Proteomes" id="UP000051589"/>
    </source>
</evidence>
<evidence type="ECO:0000256" key="2">
    <source>
        <dbReference type="ARBA" id="ARBA00022643"/>
    </source>
</evidence>
<name>A0A0R2DCM9_9LACO</name>
<dbReference type="EMBL" id="AYZH01000018">
    <property type="protein sequence ID" value="KRN01614.1"/>
    <property type="molecule type" value="Genomic_DNA"/>
</dbReference>
<evidence type="ECO:0000313" key="5">
    <source>
        <dbReference type="EMBL" id="KRN01614.1"/>
    </source>
</evidence>
<dbReference type="Pfam" id="PF03358">
    <property type="entry name" value="FMN_red"/>
    <property type="match status" value="1"/>
</dbReference>
<keyword evidence="3" id="KW-0472">Membrane</keyword>
<evidence type="ECO:0000256" key="3">
    <source>
        <dbReference type="SAM" id="Phobius"/>
    </source>
</evidence>
<dbReference type="PANTHER" id="PTHR43278:SF4">
    <property type="entry name" value="NAD(P)H-DEPENDENT FMN-CONTAINING OXIDOREDUCTASE YWQN-RELATED"/>
    <property type="match status" value="1"/>
</dbReference>
<organism evidence="5 6">
    <name type="scientific">Levilactobacillus senmaizukei DSM 21775 = NBRC 103853</name>
    <dbReference type="NCBI Taxonomy" id="1423803"/>
    <lineage>
        <taxon>Bacteria</taxon>
        <taxon>Bacillati</taxon>
        <taxon>Bacillota</taxon>
        <taxon>Bacilli</taxon>
        <taxon>Lactobacillales</taxon>
        <taxon>Lactobacillaceae</taxon>
        <taxon>Levilactobacillus</taxon>
    </lineage>
</organism>
<dbReference type="InterPro" id="IPR051796">
    <property type="entry name" value="ISF_SsuE-like"/>
</dbReference>
<proteinExistence type="predicted"/>
<dbReference type="GO" id="GO:0016491">
    <property type="term" value="F:oxidoreductase activity"/>
    <property type="evidence" value="ECO:0007669"/>
    <property type="project" value="InterPro"/>
</dbReference>
<keyword evidence="3" id="KW-1133">Transmembrane helix</keyword>
<evidence type="ECO:0000259" key="4">
    <source>
        <dbReference type="Pfam" id="PF03358"/>
    </source>
</evidence>
<feature type="transmembrane region" description="Helical" evidence="3">
    <location>
        <begin position="197"/>
        <end position="219"/>
    </location>
</feature>
<feature type="transmembrane region" description="Helical" evidence="3">
    <location>
        <begin position="231"/>
        <end position="252"/>
    </location>
</feature>
<dbReference type="PATRIC" id="fig|1423803.3.peg.753"/>